<dbReference type="InterPro" id="IPR007848">
    <property type="entry name" value="Small_mtfrase_dom"/>
</dbReference>
<evidence type="ECO:0000256" key="4">
    <source>
        <dbReference type="ARBA" id="ARBA00022691"/>
    </source>
</evidence>
<comment type="caution">
    <text evidence="8">The sequence shown here is derived from an EMBL/GenBank/DDBJ whole genome shotgun (WGS) entry which is preliminary data.</text>
</comment>
<dbReference type="Gene3D" id="1.10.8.10">
    <property type="entry name" value="DNA helicase RuvA subunit, C-terminal domain"/>
    <property type="match status" value="1"/>
</dbReference>
<organism evidence="8 9">
    <name type="scientific">Candidatus Nanogingivalis gingivitcus</name>
    <dbReference type="NCBI Taxonomy" id="2171992"/>
    <lineage>
        <taxon>Bacteria</taxon>
        <taxon>Candidatus Saccharimonadota</taxon>
        <taxon>Candidatus Nanosyncoccalia</taxon>
        <taxon>Candidatus Nanogingivales</taxon>
        <taxon>Candidatus Nanogingivalaceae</taxon>
        <taxon>Candidatus Nanogingivalis</taxon>
    </lineage>
</organism>
<dbReference type="InterPro" id="IPR019874">
    <property type="entry name" value="RF_methyltr_PrmC"/>
</dbReference>
<evidence type="ECO:0000313" key="8">
    <source>
        <dbReference type="EMBL" id="RYC72672.1"/>
    </source>
</evidence>
<evidence type="ECO:0000259" key="7">
    <source>
        <dbReference type="Pfam" id="PF17827"/>
    </source>
</evidence>
<dbReference type="EC" id="2.1.1.297" evidence="1"/>
<dbReference type="Proteomes" id="UP001190925">
    <property type="component" value="Unassembled WGS sequence"/>
</dbReference>
<sequence length="280" mass="32275">MINKVTTVNNWLKLAKNKLKEAQISSYSLDSELILCNILKVDRTTILAYPKRKLTKQNIFHANHFLKRRLQHEPLAYILGFKEFYGRNFKVNSSVLVPRPETEEIIEQLKNNLVNNNETLLDIGTGSGILAVTIAKEFQNKNIKAYASDISKDALVLAKDNAILHNANISFIKSNLLENIEQNILNEVTILIANLPYVNKNWIDQEKPNELHYEPQIALYSEKEGLELIEKLLNTTNKIPNLKYLILEADPEQFCKIEKIAQENNLKKMVQKNYTIVFKK</sequence>
<keyword evidence="3 8" id="KW-0808">Transferase</keyword>
<dbReference type="PANTHER" id="PTHR18895:SF74">
    <property type="entry name" value="MTRF1L RELEASE FACTOR GLUTAMINE METHYLTRANSFERASE"/>
    <property type="match status" value="1"/>
</dbReference>
<dbReference type="GO" id="GO:0032259">
    <property type="term" value="P:methylation"/>
    <property type="evidence" value="ECO:0007669"/>
    <property type="project" value="UniProtKB-KW"/>
</dbReference>
<feature type="domain" description="Release factor glutamine methyltransferase N-terminal" evidence="7">
    <location>
        <begin position="11"/>
        <end position="80"/>
    </location>
</feature>
<dbReference type="SUPFAM" id="SSF53335">
    <property type="entry name" value="S-adenosyl-L-methionine-dependent methyltransferases"/>
    <property type="match status" value="1"/>
</dbReference>
<dbReference type="InterPro" id="IPR029063">
    <property type="entry name" value="SAM-dependent_MTases_sf"/>
</dbReference>
<evidence type="ECO:0000259" key="6">
    <source>
        <dbReference type="Pfam" id="PF05175"/>
    </source>
</evidence>
<gene>
    <name evidence="8" type="primary">prmC</name>
    <name evidence="8" type="ORF">G6CMJM_00321</name>
</gene>
<evidence type="ECO:0000256" key="2">
    <source>
        <dbReference type="ARBA" id="ARBA00022603"/>
    </source>
</evidence>
<evidence type="ECO:0000256" key="5">
    <source>
        <dbReference type="ARBA" id="ARBA00048391"/>
    </source>
</evidence>
<dbReference type="CDD" id="cd02440">
    <property type="entry name" value="AdoMet_MTases"/>
    <property type="match status" value="1"/>
</dbReference>
<proteinExistence type="predicted"/>
<evidence type="ECO:0000256" key="1">
    <source>
        <dbReference type="ARBA" id="ARBA00012771"/>
    </source>
</evidence>
<dbReference type="Gene3D" id="3.40.50.150">
    <property type="entry name" value="Vaccinia Virus protein VP39"/>
    <property type="match status" value="1"/>
</dbReference>
<dbReference type="Pfam" id="PF05175">
    <property type="entry name" value="MTS"/>
    <property type="match status" value="1"/>
</dbReference>
<reference evidence="8 9" key="1">
    <citation type="journal article" date="2018" name="bioRxiv">
        <title>Evidence of independent acquisition and adaption of ultra-small bacteria to human hosts across the highly diverse yet reduced genomes of the phylum Saccharibacteria.</title>
        <authorList>
            <person name="McLean J.S."/>
            <person name="Bor B."/>
            <person name="To T.T."/>
            <person name="Liu Q."/>
            <person name="Kearns K.A."/>
            <person name="Solden L.M."/>
            <person name="Wrighton K.C."/>
            <person name="He X."/>
            <person name="Shi W."/>
        </authorList>
    </citation>
    <scope>NUCLEOTIDE SEQUENCE [LARGE SCALE GENOMIC DNA]</scope>
    <source>
        <strain evidence="8 9">TM7_CMJM_G6_1_HOT_870</strain>
    </source>
</reference>
<dbReference type="Pfam" id="PF17827">
    <property type="entry name" value="PrmC_N"/>
    <property type="match status" value="1"/>
</dbReference>
<comment type="catalytic activity">
    <reaction evidence="5">
        <text>L-glutaminyl-[peptide chain release factor] + S-adenosyl-L-methionine = N(5)-methyl-L-glutaminyl-[peptide chain release factor] + S-adenosyl-L-homocysteine + H(+)</text>
        <dbReference type="Rhea" id="RHEA:42896"/>
        <dbReference type="Rhea" id="RHEA-COMP:10271"/>
        <dbReference type="Rhea" id="RHEA-COMP:10272"/>
        <dbReference type="ChEBI" id="CHEBI:15378"/>
        <dbReference type="ChEBI" id="CHEBI:30011"/>
        <dbReference type="ChEBI" id="CHEBI:57856"/>
        <dbReference type="ChEBI" id="CHEBI:59789"/>
        <dbReference type="ChEBI" id="CHEBI:61891"/>
        <dbReference type="EC" id="2.1.1.297"/>
    </reaction>
</comment>
<keyword evidence="4" id="KW-0949">S-adenosyl-L-methionine</keyword>
<evidence type="ECO:0000313" key="9">
    <source>
        <dbReference type="Proteomes" id="UP001190925"/>
    </source>
</evidence>
<dbReference type="EMBL" id="PRLK01000004">
    <property type="protein sequence ID" value="RYC72672.1"/>
    <property type="molecule type" value="Genomic_DNA"/>
</dbReference>
<dbReference type="InterPro" id="IPR004556">
    <property type="entry name" value="HemK-like"/>
</dbReference>
<accession>A0ABY0FIN8</accession>
<dbReference type="InterPro" id="IPR050320">
    <property type="entry name" value="N5-glutamine_MTase"/>
</dbReference>
<keyword evidence="2 8" id="KW-0489">Methyltransferase</keyword>
<dbReference type="NCBIfam" id="TIGR00536">
    <property type="entry name" value="hemK_fam"/>
    <property type="match status" value="1"/>
</dbReference>
<keyword evidence="9" id="KW-1185">Reference proteome</keyword>
<feature type="domain" description="Methyltransferase small" evidence="6">
    <location>
        <begin position="105"/>
        <end position="199"/>
    </location>
</feature>
<name>A0ABY0FIN8_9BACT</name>
<protein>
    <recommendedName>
        <fullName evidence="1">peptide chain release factor N(5)-glutamine methyltransferase</fullName>
        <ecNumber evidence="1">2.1.1.297</ecNumber>
    </recommendedName>
</protein>
<dbReference type="RefSeq" id="WP_129718737.1">
    <property type="nucleotide sequence ID" value="NZ_PRLK01000004.1"/>
</dbReference>
<reference evidence="8 9" key="2">
    <citation type="journal article" date="2020" name="Cell Rep.">
        <title>Acquisition and Adaptation of Ultra-small Parasitic Reduced Genome Bacteria to Mammalian Hosts.</title>
        <authorList>
            <person name="McLean J.S."/>
            <person name="Bor B."/>
            <person name="Kerns K.A."/>
            <person name="Liu Q."/>
            <person name="To T.T."/>
            <person name="Solden L."/>
            <person name="Hendrickson E.L."/>
            <person name="Wrighton K."/>
            <person name="Shi W."/>
            <person name="He X."/>
        </authorList>
    </citation>
    <scope>NUCLEOTIDE SEQUENCE [LARGE SCALE GENOMIC DNA]</scope>
    <source>
        <strain evidence="8 9">TM7_CMJM_G6_1_HOT_870</strain>
    </source>
</reference>
<dbReference type="GO" id="GO:0102559">
    <property type="term" value="F:peptide chain release factor N(5)-glutamine methyltransferase activity"/>
    <property type="evidence" value="ECO:0007669"/>
    <property type="project" value="UniProtKB-EC"/>
</dbReference>
<dbReference type="InterPro" id="IPR040758">
    <property type="entry name" value="PrmC_N"/>
</dbReference>
<dbReference type="NCBIfam" id="TIGR03534">
    <property type="entry name" value="RF_mod_PrmC"/>
    <property type="match status" value="1"/>
</dbReference>
<dbReference type="PANTHER" id="PTHR18895">
    <property type="entry name" value="HEMK METHYLTRANSFERASE"/>
    <property type="match status" value="1"/>
</dbReference>
<evidence type="ECO:0000256" key="3">
    <source>
        <dbReference type="ARBA" id="ARBA00022679"/>
    </source>
</evidence>